<accession>A0ABT2FDJ3</accession>
<dbReference type="Proteomes" id="UP001166947">
    <property type="component" value="Unassembled WGS sequence"/>
</dbReference>
<name>A0ABT2FDJ3_9NEIS</name>
<keyword evidence="2" id="KW-1185">Reference proteome</keyword>
<proteinExistence type="predicted"/>
<protein>
    <submittedName>
        <fullName evidence="1">SirB2 family protein</fullName>
    </submittedName>
</protein>
<comment type="caution">
    <text evidence="1">The sequence shown here is derived from an EMBL/GenBank/DDBJ whole genome shotgun (WGS) entry which is preliminary data.</text>
</comment>
<reference evidence="1" key="2">
    <citation type="journal article" date="2023" name="Curr. Microbiol.">
        <title>Neisseria montereyensis sp. nov., Isolated from Oropharynx of California Sea Lion (Zalophus californianus): Genomic, Phylogenetic, and Phenotypic Study.</title>
        <authorList>
            <person name="Volokhov D.V."/>
            <person name="Zagorodnyaya T.A."/>
            <person name="Furtak V.A."/>
            <person name="Nattanmai G."/>
            <person name="Randall L."/>
            <person name="Jose S."/>
            <person name="Gao Y."/>
            <person name="Gulland F.M."/>
            <person name="Eisenberg T."/>
            <person name="Delmonte P."/>
            <person name="Blom J."/>
            <person name="Mitchell K.K."/>
        </authorList>
    </citation>
    <scope>NUCLEOTIDE SEQUENCE</scope>
    <source>
        <strain evidence="1">CSL10203-ORH2</strain>
    </source>
</reference>
<evidence type="ECO:0000313" key="2">
    <source>
        <dbReference type="Proteomes" id="UP001166947"/>
    </source>
</evidence>
<sequence>MPIKWIKYLPHLVIAILLGAALWLAYRSGFQTAYNEQQLVIDKAEKDKNAALLASANAYIEQLKQVQQAKDDQTAKTQAVGAQLARAQANVYRLKQQHKTGINHAIEQDKTDIGECINGFGPNSLRQYRRALGYAD</sequence>
<dbReference type="EMBL" id="JANUXW010000007">
    <property type="protein sequence ID" value="MCS4534257.1"/>
    <property type="molecule type" value="Genomic_DNA"/>
</dbReference>
<reference evidence="1" key="1">
    <citation type="submission" date="2022-08" db="EMBL/GenBank/DDBJ databases">
        <authorList>
            <person name="Volokhov D.V."/>
            <person name="Furtak V.A."/>
            <person name="Zagorodnyaya T.A."/>
        </authorList>
    </citation>
    <scope>NUCLEOTIDE SEQUENCE</scope>
    <source>
        <strain evidence="1">CSL10203-ORH2</strain>
    </source>
</reference>
<evidence type="ECO:0000313" key="1">
    <source>
        <dbReference type="EMBL" id="MCS4534257.1"/>
    </source>
</evidence>
<gene>
    <name evidence="1" type="ORF">NXS09_08090</name>
</gene>
<dbReference type="RefSeq" id="WP_259292043.1">
    <property type="nucleotide sequence ID" value="NZ_JANUXW010000007.1"/>
</dbReference>
<organism evidence="1 2">
    <name type="scientific">Neisseria montereyensis</name>
    <dbReference type="NCBI Taxonomy" id="2973938"/>
    <lineage>
        <taxon>Bacteria</taxon>
        <taxon>Pseudomonadati</taxon>
        <taxon>Pseudomonadota</taxon>
        <taxon>Betaproteobacteria</taxon>
        <taxon>Neisseriales</taxon>
        <taxon>Neisseriaceae</taxon>
        <taxon>Neisseria</taxon>
    </lineage>
</organism>